<comment type="caution">
    <text evidence="1">The sequence shown here is derived from an EMBL/GenBank/DDBJ whole genome shotgun (WGS) entry which is preliminary data.</text>
</comment>
<dbReference type="GO" id="GO:0016757">
    <property type="term" value="F:glycosyltransferase activity"/>
    <property type="evidence" value="ECO:0007669"/>
    <property type="project" value="UniProtKB-KW"/>
</dbReference>
<dbReference type="InterPro" id="IPR045864">
    <property type="entry name" value="aa-tRNA-synth_II/BPL/LPL"/>
</dbReference>
<dbReference type="PANTHER" id="PTHR43707">
    <property type="entry name" value="HISTIDYL-TRNA SYNTHETASE"/>
    <property type="match status" value="1"/>
</dbReference>
<dbReference type="Gene3D" id="3.30.930.10">
    <property type="entry name" value="Bira Bifunctional Protein, Domain 2"/>
    <property type="match status" value="1"/>
</dbReference>
<gene>
    <name evidence="1" type="ORF">H9647_20985</name>
</gene>
<reference evidence="1 2" key="1">
    <citation type="submission" date="2020-08" db="EMBL/GenBank/DDBJ databases">
        <title>A Genomic Blueprint of the Chicken Gut Microbiome.</title>
        <authorList>
            <person name="Gilroy R."/>
            <person name="Ravi A."/>
            <person name="Getino M."/>
            <person name="Pursley I."/>
            <person name="Horton D.L."/>
            <person name="Alikhan N.-F."/>
            <person name="Baker D."/>
            <person name="Gharbi K."/>
            <person name="Hall N."/>
            <person name="Watson M."/>
            <person name="Adriaenssens E.M."/>
            <person name="Foster-Nyarko E."/>
            <person name="Jarju S."/>
            <person name="Secka A."/>
            <person name="Antonio M."/>
            <person name="Oren A."/>
            <person name="Chaudhuri R."/>
            <person name="La Ragione R.M."/>
            <person name="Hildebrand F."/>
            <person name="Pallen M.J."/>
        </authorList>
    </citation>
    <scope>NUCLEOTIDE SEQUENCE [LARGE SCALE GENOMIC DNA]</scope>
    <source>
        <strain evidence="1 2">Sa2BVA9</strain>
    </source>
</reference>
<evidence type="ECO:0000313" key="1">
    <source>
        <dbReference type="EMBL" id="MBD7970546.1"/>
    </source>
</evidence>
<dbReference type="RefSeq" id="WP_191803740.1">
    <property type="nucleotide sequence ID" value="NZ_JACSQL010000013.1"/>
</dbReference>
<accession>A0ABR8T445</accession>
<keyword evidence="1" id="KW-0328">Glycosyltransferase</keyword>
<organism evidence="1 2">
    <name type="scientific">Paenibacillus gallinarum</name>
    <dbReference type="NCBI Taxonomy" id="2762232"/>
    <lineage>
        <taxon>Bacteria</taxon>
        <taxon>Bacillati</taxon>
        <taxon>Bacillota</taxon>
        <taxon>Bacilli</taxon>
        <taxon>Bacillales</taxon>
        <taxon>Paenibacillaceae</taxon>
        <taxon>Paenibacillus</taxon>
    </lineage>
</organism>
<dbReference type="Proteomes" id="UP000608071">
    <property type="component" value="Unassembled WGS sequence"/>
</dbReference>
<proteinExistence type="predicted"/>
<sequence length="95" mass="10989">MQNVKGTYNFFGMEQALRKKVQTTLQEVFELYDFDSMDSTILNELDLLTSKYAGGDEIRKEMYQFTDQGSRKIGLRYDLNADTFIVLNSSTHSNI</sequence>
<keyword evidence="2" id="KW-1185">Reference proteome</keyword>
<keyword evidence="1" id="KW-0808">Transferase</keyword>
<dbReference type="PANTHER" id="PTHR43707:SF1">
    <property type="entry name" value="HISTIDINE--TRNA LIGASE, MITOCHONDRIAL-RELATED"/>
    <property type="match status" value="1"/>
</dbReference>
<dbReference type="EMBL" id="JACSQL010000013">
    <property type="protein sequence ID" value="MBD7970546.1"/>
    <property type="molecule type" value="Genomic_DNA"/>
</dbReference>
<name>A0ABR8T445_9BACL</name>
<protein>
    <submittedName>
        <fullName evidence="1">ATP phosphoribosyltransferase regulatory subunit</fullName>
    </submittedName>
</protein>
<dbReference type="InterPro" id="IPR004516">
    <property type="entry name" value="HisRS/HisZ"/>
</dbReference>
<evidence type="ECO:0000313" key="2">
    <source>
        <dbReference type="Proteomes" id="UP000608071"/>
    </source>
</evidence>
<dbReference type="SUPFAM" id="SSF55681">
    <property type="entry name" value="Class II aaRS and biotin synthetases"/>
    <property type="match status" value="1"/>
</dbReference>